<dbReference type="InterPro" id="IPR001388">
    <property type="entry name" value="Synaptobrevin-like"/>
</dbReference>
<reference evidence="3 4" key="1">
    <citation type="submission" date="2020-01" db="EMBL/GenBank/DDBJ databases">
        <title>Aspergillus terreus IFO 6365 whole genome shotgun sequence.</title>
        <authorList>
            <person name="Kanamasa S."/>
            <person name="Takahashi H."/>
        </authorList>
    </citation>
    <scope>NUCLEOTIDE SEQUENCE [LARGE SCALE GENOMIC DNA]</scope>
    <source>
        <strain evidence="3 4">IFO 6365</strain>
    </source>
</reference>
<dbReference type="GO" id="GO:0016192">
    <property type="term" value="P:vesicle-mediated transport"/>
    <property type="evidence" value="ECO:0007669"/>
    <property type="project" value="InterPro"/>
</dbReference>
<feature type="region of interest" description="Disordered" evidence="1">
    <location>
        <begin position="1"/>
        <end position="30"/>
    </location>
</feature>
<dbReference type="GO" id="GO:0016020">
    <property type="term" value="C:membrane"/>
    <property type="evidence" value="ECO:0007669"/>
    <property type="project" value="InterPro"/>
</dbReference>
<evidence type="ECO:0000256" key="1">
    <source>
        <dbReference type="SAM" id="MobiDB-lite"/>
    </source>
</evidence>
<keyword evidence="4" id="KW-1185">Reference proteome</keyword>
<feature type="compositionally biased region" description="Polar residues" evidence="1">
    <location>
        <begin position="12"/>
        <end position="27"/>
    </location>
</feature>
<evidence type="ECO:0000313" key="4">
    <source>
        <dbReference type="Proteomes" id="UP000452235"/>
    </source>
</evidence>
<keyword evidence="2" id="KW-0812">Transmembrane</keyword>
<dbReference type="OrthoDB" id="190375at2759"/>
<keyword evidence="2" id="KW-1133">Transmembrane helix</keyword>
<proteinExistence type="predicted"/>
<dbReference type="SUPFAM" id="SSF58038">
    <property type="entry name" value="SNARE fusion complex"/>
    <property type="match status" value="1"/>
</dbReference>
<dbReference type="AlphaFoldDB" id="A0A5M3Z3D9"/>
<dbReference type="Gene3D" id="1.20.5.110">
    <property type="match status" value="1"/>
</dbReference>
<dbReference type="CDD" id="cd15874">
    <property type="entry name" value="R-SNARE_Snc1"/>
    <property type="match status" value="1"/>
</dbReference>
<comment type="caution">
    <text evidence="3">The sequence shown here is derived from an EMBL/GenBank/DDBJ whole genome shotgun (WGS) entry which is preliminary data.</text>
</comment>
<dbReference type="InterPro" id="IPR016444">
    <property type="entry name" value="Synaptobrevin/VAMP"/>
</dbReference>
<feature type="transmembrane region" description="Helical" evidence="2">
    <location>
        <begin position="148"/>
        <end position="169"/>
    </location>
</feature>
<sequence>MSEQPYDPYIPSGSNGAGASTAQQNGDPRTREIDKVSGLSVALAHDLQSILGGEKSKLVDFTQRLILSPVPVSCGWGASASPLTTTGVTTKIQETVDTMRSNIFKVSERGERLDSLQDKTDNLAVSAQGFRRGANRVRKQMWWKDMKMRVCLIICIILLLVVIIVPAVVTTTR</sequence>
<dbReference type="VEuPathDB" id="FungiDB:ATEG_07159"/>
<dbReference type="EMBL" id="BLJY01000014">
    <property type="protein sequence ID" value="GFF21211.1"/>
    <property type="molecule type" value="Genomic_DNA"/>
</dbReference>
<gene>
    <name evidence="3" type="ORF">ATEIFO6365_0014014300</name>
</gene>
<dbReference type="Proteomes" id="UP000452235">
    <property type="component" value="Unassembled WGS sequence"/>
</dbReference>
<organism evidence="3 4">
    <name type="scientific">Aspergillus terreus</name>
    <dbReference type="NCBI Taxonomy" id="33178"/>
    <lineage>
        <taxon>Eukaryota</taxon>
        <taxon>Fungi</taxon>
        <taxon>Dikarya</taxon>
        <taxon>Ascomycota</taxon>
        <taxon>Pezizomycotina</taxon>
        <taxon>Eurotiomycetes</taxon>
        <taxon>Eurotiomycetidae</taxon>
        <taxon>Eurotiales</taxon>
        <taxon>Aspergillaceae</taxon>
        <taxon>Aspergillus</taxon>
        <taxon>Aspergillus subgen. Circumdati</taxon>
    </lineage>
</organism>
<name>A0A5M3Z3D9_ASPTE</name>
<dbReference type="InterPro" id="IPR042855">
    <property type="entry name" value="V_SNARE_CC"/>
</dbReference>
<evidence type="ECO:0000256" key="2">
    <source>
        <dbReference type="SAM" id="Phobius"/>
    </source>
</evidence>
<accession>A0A5M3Z3D9</accession>
<dbReference type="PROSITE" id="PS50892">
    <property type="entry name" value="V_SNARE"/>
    <property type="match status" value="1"/>
</dbReference>
<keyword evidence="2" id="KW-0472">Membrane</keyword>
<protein>
    <submittedName>
        <fullName evidence="3">Synaptobrevin</fullName>
    </submittedName>
</protein>
<dbReference type="Pfam" id="PF00957">
    <property type="entry name" value="Synaptobrevin"/>
    <property type="match status" value="1"/>
</dbReference>
<dbReference type="PRINTS" id="PR00219">
    <property type="entry name" value="SYNAPTOBREVN"/>
</dbReference>
<dbReference type="PANTHER" id="PTHR45701">
    <property type="entry name" value="SYNAPTOBREVIN FAMILY MEMBER"/>
    <property type="match status" value="1"/>
</dbReference>
<evidence type="ECO:0000313" key="3">
    <source>
        <dbReference type="EMBL" id="GFF21211.1"/>
    </source>
</evidence>